<reference evidence="16" key="1">
    <citation type="journal article" date="2023" name="Mol. Phylogenet. Evol.">
        <title>Genome-scale phylogeny and comparative genomics of the fungal order Sordariales.</title>
        <authorList>
            <person name="Hensen N."/>
            <person name="Bonometti L."/>
            <person name="Westerberg I."/>
            <person name="Brannstrom I.O."/>
            <person name="Guillou S."/>
            <person name="Cros-Aarteil S."/>
            <person name="Calhoun S."/>
            <person name="Haridas S."/>
            <person name="Kuo A."/>
            <person name="Mondo S."/>
            <person name="Pangilinan J."/>
            <person name="Riley R."/>
            <person name="LaButti K."/>
            <person name="Andreopoulos B."/>
            <person name="Lipzen A."/>
            <person name="Chen C."/>
            <person name="Yan M."/>
            <person name="Daum C."/>
            <person name="Ng V."/>
            <person name="Clum A."/>
            <person name="Steindorff A."/>
            <person name="Ohm R.A."/>
            <person name="Martin F."/>
            <person name="Silar P."/>
            <person name="Natvig D.O."/>
            <person name="Lalanne C."/>
            <person name="Gautier V."/>
            <person name="Ament-Velasquez S.L."/>
            <person name="Kruys A."/>
            <person name="Hutchinson M.I."/>
            <person name="Powell A.J."/>
            <person name="Barry K."/>
            <person name="Miller A.N."/>
            <person name="Grigoriev I.V."/>
            <person name="Debuchy R."/>
            <person name="Gladieux P."/>
            <person name="Hiltunen Thoren M."/>
            <person name="Johannesson H."/>
        </authorList>
    </citation>
    <scope>NUCLEOTIDE SEQUENCE</scope>
    <source>
        <strain evidence="16">CBS 955.72</strain>
    </source>
</reference>
<dbReference type="Proteomes" id="UP001275084">
    <property type="component" value="Unassembled WGS sequence"/>
</dbReference>
<dbReference type="PANTHER" id="PTHR45765">
    <property type="entry name" value="METHIONINE--TRNA LIGASE"/>
    <property type="match status" value="1"/>
</dbReference>
<keyword evidence="8 12" id="KW-0648">Protein biosynthesis</keyword>
<dbReference type="InterPro" id="IPR033911">
    <property type="entry name" value="MetRS_core"/>
</dbReference>
<keyword evidence="7 12" id="KW-0067">ATP-binding</keyword>
<organism evidence="16 17">
    <name type="scientific">Lasiosphaeria hispida</name>
    <dbReference type="NCBI Taxonomy" id="260671"/>
    <lineage>
        <taxon>Eukaryota</taxon>
        <taxon>Fungi</taxon>
        <taxon>Dikarya</taxon>
        <taxon>Ascomycota</taxon>
        <taxon>Pezizomycotina</taxon>
        <taxon>Sordariomycetes</taxon>
        <taxon>Sordariomycetidae</taxon>
        <taxon>Sordariales</taxon>
        <taxon>Lasiosphaeriaceae</taxon>
        <taxon>Lasiosphaeria</taxon>
    </lineage>
</organism>
<dbReference type="GO" id="GO:0005829">
    <property type="term" value="C:cytosol"/>
    <property type="evidence" value="ECO:0007669"/>
    <property type="project" value="TreeGrafter"/>
</dbReference>
<dbReference type="Gene3D" id="3.40.50.620">
    <property type="entry name" value="HUPs"/>
    <property type="match status" value="1"/>
</dbReference>
<dbReference type="Pfam" id="PF19303">
    <property type="entry name" value="Anticodon_3"/>
    <property type="match status" value="1"/>
</dbReference>
<comment type="subcellular location">
    <subcellularLocation>
        <location evidence="1">Cytoplasm</location>
    </subcellularLocation>
</comment>
<dbReference type="InterPro" id="IPR001412">
    <property type="entry name" value="aa-tRNA-synth_I_CS"/>
</dbReference>
<feature type="compositionally biased region" description="Basic and acidic residues" evidence="13">
    <location>
        <begin position="585"/>
        <end position="597"/>
    </location>
</feature>
<dbReference type="SUPFAM" id="SSF52374">
    <property type="entry name" value="Nucleotidylyl transferase"/>
    <property type="match status" value="1"/>
</dbReference>
<dbReference type="Gene3D" id="2.20.28.20">
    <property type="entry name" value="Methionyl-tRNA synthetase, Zn-domain"/>
    <property type="match status" value="1"/>
</dbReference>
<dbReference type="GO" id="GO:0004825">
    <property type="term" value="F:methionine-tRNA ligase activity"/>
    <property type="evidence" value="ECO:0007669"/>
    <property type="project" value="UniProtKB-EC"/>
</dbReference>
<dbReference type="InterPro" id="IPR014758">
    <property type="entry name" value="Met-tRNA_synth"/>
</dbReference>
<name>A0AAJ0H7K4_9PEZI</name>
<dbReference type="InterPro" id="IPR023458">
    <property type="entry name" value="Met-tRNA_ligase_1"/>
</dbReference>
<keyword evidence="9 12" id="KW-0030">Aminoacyl-tRNA synthetase</keyword>
<feature type="region of interest" description="Disordered" evidence="13">
    <location>
        <begin position="568"/>
        <end position="638"/>
    </location>
</feature>
<feature type="compositionally biased region" description="Polar residues" evidence="13">
    <location>
        <begin position="602"/>
        <end position="617"/>
    </location>
</feature>
<feature type="compositionally biased region" description="Basic and acidic residues" evidence="13">
    <location>
        <begin position="568"/>
        <end position="577"/>
    </location>
</feature>
<evidence type="ECO:0000256" key="3">
    <source>
        <dbReference type="ARBA" id="ARBA00012838"/>
    </source>
</evidence>
<dbReference type="FunFam" id="2.20.28.20:FF:000001">
    <property type="entry name" value="Methionine--tRNA ligase"/>
    <property type="match status" value="1"/>
</dbReference>
<feature type="domain" description="Methionyl-tRNA synthetase anticodon-binding" evidence="15">
    <location>
        <begin position="440"/>
        <end position="573"/>
    </location>
</feature>
<accession>A0AAJ0H7K4</accession>
<dbReference type="EC" id="6.1.1.10" evidence="3"/>
<evidence type="ECO:0000313" key="17">
    <source>
        <dbReference type="Proteomes" id="UP001275084"/>
    </source>
</evidence>
<comment type="similarity">
    <text evidence="2 12">Belongs to the class-I aminoacyl-tRNA synthetase family.</text>
</comment>
<keyword evidence="5 12" id="KW-0436">Ligase</keyword>
<dbReference type="PANTHER" id="PTHR45765:SF1">
    <property type="entry name" value="METHIONINE--TRNA LIGASE, CYTOPLASMIC"/>
    <property type="match status" value="1"/>
</dbReference>
<evidence type="ECO:0000256" key="4">
    <source>
        <dbReference type="ARBA" id="ARBA00022490"/>
    </source>
</evidence>
<comment type="caution">
    <text evidence="16">The sequence shown here is derived from an EMBL/GenBank/DDBJ whole genome shotgun (WGS) entry which is preliminary data.</text>
</comment>
<evidence type="ECO:0000313" key="16">
    <source>
        <dbReference type="EMBL" id="KAK3342120.1"/>
    </source>
</evidence>
<reference evidence="16" key="2">
    <citation type="submission" date="2023-06" db="EMBL/GenBank/DDBJ databases">
        <authorList>
            <consortium name="Lawrence Berkeley National Laboratory"/>
            <person name="Haridas S."/>
            <person name="Hensen N."/>
            <person name="Bonometti L."/>
            <person name="Westerberg I."/>
            <person name="Brannstrom I.O."/>
            <person name="Guillou S."/>
            <person name="Cros-Aarteil S."/>
            <person name="Calhoun S."/>
            <person name="Kuo A."/>
            <person name="Mondo S."/>
            <person name="Pangilinan J."/>
            <person name="Riley R."/>
            <person name="Labutti K."/>
            <person name="Andreopoulos B."/>
            <person name="Lipzen A."/>
            <person name="Chen C."/>
            <person name="Yanf M."/>
            <person name="Daum C."/>
            <person name="Ng V."/>
            <person name="Clum A."/>
            <person name="Steindorff A."/>
            <person name="Ohm R."/>
            <person name="Martin F."/>
            <person name="Silar P."/>
            <person name="Natvig D."/>
            <person name="Lalanne C."/>
            <person name="Gautier V."/>
            <person name="Ament-Velasquez S.L."/>
            <person name="Kruys A."/>
            <person name="Hutchinson M.I."/>
            <person name="Powell A.J."/>
            <person name="Barry K."/>
            <person name="Miller A.N."/>
            <person name="Grigoriev I.V."/>
            <person name="Debuchy R."/>
            <person name="Gladieux P."/>
            <person name="Thoren M.H."/>
            <person name="Johannesson H."/>
        </authorList>
    </citation>
    <scope>NUCLEOTIDE SEQUENCE</scope>
    <source>
        <strain evidence="16">CBS 955.72</strain>
    </source>
</reference>
<evidence type="ECO:0000256" key="9">
    <source>
        <dbReference type="ARBA" id="ARBA00023146"/>
    </source>
</evidence>
<keyword evidence="6 12" id="KW-0547">Nucleotide-binding</keyword>
<dbReference type="Gene3D" id="1.10.730.10">
    <property type="entry name" value="Isoleucyl-tRNA Synthetase, Domain 1"/>
    <property type="match status" value="1"/>
</dbReference>
<protein>
    <recommendedName>
        <fullName evidence="3">methionine--tRNA ligase</fullName>
        <ecNumber evidence="3">6.1.1.10</ecNumber>
    </recommendedName>
    <alternativeName>
        <fullName evidence="10">Methionyl-tRNA synthetase</fullName>
    </alternativeName>
</protein>
<evidence type="ECO:0000256" key="2">
    <source>
        <dbReference type="ARBA" id="ARBA00005594"/>
    </source>
</evidence>
<evidence type="ECO:0000256" key="7">
    <source>
        <dbReference type="ARBA" id="ARBA00022840"/>
    </source>
</evidence>
<dbReference type="InterPro" id="IPR029038">
    <property type="entry name" value="MetRS_Zn"/>
</dbReference>
<evidence type="ECO:0000256" key="8">
    <source>
        <dbReference type="ARBA" id="ARBA00022917"/>
    </source>
</evidence>
<keyword evidence="4" id="KW-0963">Cytoplasm</keyword>
<dbReference type="SUPFAM" id="SSF47323">
    <property type="entry name" value="Anticodon-binding domain of a subclass of class I aminoacyl-tRNA synthetases"/>
    <property type="match status" value="1"/>
</dbReference>
<gene>
    <name evidence="16" type="ORF">B0T25DRAFT_511677</name>
</gene>
<dbReference type="AlphaFoldDB" id="A0AAJ0H7K4"/>
<dbReference type="PROSITE" id="PS00178">
    <property type="entry name" value="AA_TRNA_LIGASE_I"/>
    <property type="match status" value="1"/>
</dbReference>
<evidence type="ECO:0000256" key="13">
    <source>
        <dbReference type="SAM" id="MobiDB-lite"/>
    </source>
</evidence>
<dbReference type="SUPFAM" id="SSF57770">
    <property type="entry name" value="Methionyl-tRNA synthetase (MetRS), Zn-domain"/>
    <property type="match status" value="1"/>
</dbReference>
<dbReference type="CDD" id="cd00814">
    <property type="entry name" value="MetRS_core"/>
    <property type="match status" value="1"/>
</dbReference>
<dbReference type="GO" id="GO:0005524">
    <property type="term" value="F:ATP binding"/>
    <property type="evidence" value="ECO:0007669"/>
    <property type="project" value="UniProtKB-KW"/>
</dbReference>
<keyword evidence="17" id="KW-1185">Reference proteome</keyword>
<dbReference type="NCBIfam" id="TIGR00398">
    <property type="entry name" value="metG"/>
    <property type="match status" value="1"/>
</dbReference>
<dbReference type="InterPro" id="IPR009080">
    <property type="entry name" value="tRNAsynth_Ia_anticodon-bd"/>
</dbReference>
<dbReference type="InterPro" id="IPR041872">
    <property type="entry name" value="Anticodon_Met"/>
</dbReference>
<evidence type="ECO:0000256" key="1">
    <source>
        <dbReference type="ARBA" id="ARBA00004496"/>
    </source>
</evidence>
<dbReference type="GO" id="GO:0017101">
    <property type="term" value="C:aminoacyl-tRNA synthetase multienzyme complex"/>
    <property type="evidence" value="ECO:0007669"/>
    <property type="project" value="TreeGrafter"/>
</dbReference>
<dbReference type="InterPro" id="IPR015413">
    <property type="entry name" value="Methionyl/Leucyl_tRNA_Synth"/>
</dbReference>
<evidence type="ECO:0000256" key="12">
    <source>
        <dbReference type="RuleBase" id="RU363039"/>
    </source>
</evidence>
<dbReference type="Pfam" id="PF09334">
    <property type="entry name" value="tRNA-synt_1g"/>
    <property type="match status" value="1"/>
</dbReference>
<evidence type="ECO:0000256" key="10">
    <source>
        <dbReference type="ARBA" id="ARBA00030904"/>
    </source>
</evidence>
<evidence type="ECO:0000256" key="11">
    <source>
        <dbReference type="ARBA" id="ARBA00047364"/>
    </source>
</evidence>
<evidence type="ECO:0000256" key="6">
    <source>
        <dbReference type="ARBA" id="ARBA00022741"/>
    </source>
</evidence>
<dbReference type="PRINTS" id="PR01041">
    <property type="entry name" value="TRNASYNTHMET"/>
</dbReference>
<sequence>MAGKIQNGSVVLPEAGKQNILVTSALPYVNNVPHLGNIIGSVLSADVFARYSRARGNNTLFIGGTDEYGTSAETRAYTEGCTERELCDKYHAIHANIYRWFNISFDIFGRTTTQLQTEIAQHIFLKLDENGFLKERTAAQLYCQEHGSFLADRLVEGKCPTCGYADARGDQCDHCGNLLEPLQLSHPRCKLDGSTPTIRDAKHMFLDLDTLQPNVEDLFRQSADRGAWSSNAEDITDGWLRRGLKPLDITRDMKWGTAIPLPGYDDKVMYAWFDACIGYVSITANYTDQWERWWRNPDNVELYQFMGKDNAAFHTVVFPASQIGTEEIWTKVHHLSATEYLTYEGGKFSKSRSTGVFGDSVQEIQGVAADAWRFNLLHDRPETSNSEFTWDQFIDRHNSCLCDGIGAFVYSTMQYLNHACDGIVGDWTKAPDWLRSRLEAWQHTVNTKLAGYIQQLDAVQLRAGLRTIIQMCRSAQYTIKPWHAMPLESGQWTAVLGFAANLLHLLAALIAPYMPATAESINTQLGAEALAIPDSWGANSLKPGHRIGKEQMLFQKIDREKAREWRDMFGGSKAERRAAKKVRKEHSEGGLGEERAAKRARTSGSAEDTGSKQSSDWETVPVVDGSDTASVSLGAESE</sequence>
<feature type="domain" description="Methionyl/Leucyl tRNA synthetase" evidence="14">
    <location>
        <begin position="20"/>
        <end position="410"/>
    </location>
</feature>
<comment type="catalytic activity">
    <reaction evidence="11">
        <text>tRNA(Met) + L-methionine + ATP = L-methionyl-tRNA(Met) + AMP + diphosphate</text>
        <dbReference type="Rhea" id="RHEA:13481"/>
        <dbReference type="Rhea" id="RHEA-COMP:9667"/>
        <dbReference type="Rhea" id="RHEA-COMP:9698"/>
        <dbReference type="ChEBI" id="CHEBI:30616"/>
        <dbReference type="ChEBI" id="CHEBI:33019"/>
        <dbReference type="ChEBI" id="CHEBI:57844"/>
        <dbReference type="ChEBI" id="CHEBI:78442"/>
        <dbReference type="ChEBI" id="CHEBI:78530"/>
        <dbReference type="ChEBI" id="CHEBI:456215"/>
        <dbReference type="EC" id="6.1.1.10"/>
    </reaction>
</comment>
<dbReference type="EMBL" id="JAUIQD010000008">
    <property type="protein sequence ID" value="KAK3342120.1"/>
    <property type="molecule type" value="Genomic_DNA"/>
</dbReference>
<evidence type="ECO:0000259" key="14">
    <source>
        <dbReference type="Pfam" id="PF09334"/>
    </source>
</evidence>
<evidence type="ECO:0000259" key="15">
    <source>
        <dbReference type="Pfam" id="PF19303"/>
    </source>
</evidence>
<proteinExistence type="inferred from homology"/>
<dbReference type="InterPro" id="IPR014729">
    <property type="entry name" value="Rossmann-like_a/b/a_fold"/>
</dbReference>
<evidence type="ECO:0000256" key="5">
    <source>
        <dbReference type="ARBA" id="ARBA00022598"/>
    </source>
</evidence>
<dbReference type="GO" id="GO:0006431">
    <property type="term" value="P:methionyl-tRNA aminoacylation"/>
    <property type="evidence" value="ECO:0007669"/>
    <property type="project" value="InterPro"/>
</dbReference>